<keyword evidence="11" id="KW-1185">Reference proteome</keyword>
<evidence type="ECO:0000256" key="4">
    <source>
        <dbReference type="ARBA" id="ARBA00022824"/>
    </source>
</evidence>
<dbReference type="InterPro" id="IPR036028">
    <property type="entry name" value="SH3-like_dom_sf"/>
</dbReference>
<feature type="compositionally biased region" description="Basic and acidic residues" evidence="8">
    <location>
        <begin position="1466"/>
        <end position="1476"/>
    </location>
</feature>
<feature type="region of interest" description="Disordered" evidence="8">
    <location>
        <begin position="633"/>
        <end position="653"/>
    </location>
</feature>
<keyword evidence="4" id="KW-0256">Endoplasmic reticulum</keyword>
<feature type="compositionally biased region" description="Basic and acidic residues" evidence="8">
    <location>
        <begin position="554"/>
        <end position="574"/>
    </location>
</feature>
<evidence type="ECO:0000313" key="10">
    <source>
        <dbReference type="EMBL" id="KAK0151908.1"/>
    </source>
</evidence>
<evidence type="ECO:0000256" key="2">
    <source>
        <dbReference type="ARBA" id="ARBA00022443"/>
    </source>
</evidence>
<dbReference type="PANTHER" id="PTHR23158">
    <property type="entry name" value="MELANOMA INHIBITORY ACTIVITY-RELATED"/>
    <property type="match status" value="1"/>
</dbReference>
<keyword evidence="6" id="KW-0325">Glycoprotein</keyword>
<evidence type="ECO:0000259" key="9">
    <source>
        <dbReference type="PROSITE" id="PS50002"/>
    </source>
</evidence>
<feature type="region of interest" description="Disordered" evidence="8">
    <location>
        <begin position="886"/>
        <end position="911"/>
    </location>
</feature>
<dbReference type="InterPro" id="IPR051500">
    <property type="entry name" value="cTAGE_MIA/OTOR"/>
</dbReference>
<sequence>MAILQFCRRLYSAGVILFFSPYLSWCLLSDYKICGDPECESPMSRVQATKDHHGKDCRFLSFTSGDTIFVYHKLTGRRQDLWAGSIDKQFGYFPKDSVKEEQVYATAEKVVETQKFDFFCLDDNGYPIDSSHLETKEDDGNVDDQGNKNSETNHGGLDTKLREGGSYSTSQELFQLNHKSVLSESNRHTEGSSRTLENMESGDGSGDKQGPNEQVTGLLGMPQGSEHVEKEDEEAKAEEGDDSLTSSVTQWLGLGGQGEIDETTLGHEKEDKERTEMGEAGGAFTLTVNSWLGYGNGKTEDAEKSVKVEIVEEEEKKERFRSRKLALDLESHQLQEEELAIPGTFDWLGDTLSSTIGFGLTHQDSGLKKTSNKEKVENTNKEVKSSPSHSWYDIGIGDVLGFGNDAGKFDSKQQLQQQQQQQQHNEKEIITDNKVETKTEMLSAGVNSEEYSVSSVSNTNDFPLEQSQEESKIKTELRDTVPLDGDSDIDDVLDSRSMLIADNESEVANLDEDNTLQSELEKNHPTVLPSDRFLSMLDNVLSLDEDVDDNDEGGETKAADEKDSAQTKHGHDPDLTQYSLRSENNEGSVEAGLDGNADKHEEGNTKTGTLNPGVAQTNTVGEEIFASTQFHDTMQQSQGDNRYEGDSKETAQATDDGLNTLEAEELISSHREALSDSVARKLKETEMNEIMTHVNKVELKTDAALDQPRSNEADVSQHMLRYSEDNKSSFPSPDILTFGIVDRYTNMDTIDQSSSPPSMSGSAERGDNDTDSLNLDISNTGAETDDEHSITEDQTAEVTAVFEKETFHESGELSVPLFEIAKSLKSTTGVNTIGDTVFGTEHSSFSNMANLKQETQVETQRKDEVKEEQQVEKETKIVVNLQIGNDKEDENIDEGEDKESLDGNPAMENHSSVIRDNNSKVRATEGMNLDQITLDEPQREGESDDFMVSVKATDAGAAWAGADEANSIDDEISHMLANSRGESPETLDVETEMKRGYMEKENHVEGKEEGKNSKYSDTLREEQEREEHHEFMGSKSDESESSYNSGHISEHIKRRSKSELDSDDKVSGLFVSQTGIVKQEEVNVDKTSPGRLFNDKVINPQEIYDQKHSDLDTPGEKSSFNNVVLGPTKEFQPEDNYKLYSGVATFPEPSTDEMTKSDQQSDNTDQGTTIGKEEENKNSENCDISITEQSDSMVTNSDDDVKNSASHNGAVFSEQAVFIDSMAPTPTVENKDTVQSESGGWAFGMFKNAFSYFSPTPSAERQDFKLHLDSSSTEKTSQPGGSLSSEQVKHFVEDTTPAMGVVPDAPTSFHTLQVQHQETSIPMPSAQYQSQSNFDSCSQHPTPEVPNKAGTVTFPKKHKALHAHFSVEETALLTELFGQHKLQWLDFILSNIESMDNDLSILLDMENLLHHVDKLAQRQNTAKTRELTSLKKLKILLSRVKDILNTGKSDIEDGISTPCLSRHKDKLTAIEGEPRKTKGSSESVSDKTPTSSGVQPHLAPESSQSESGQHPCVTSQPPPLHPRERGLGLLPWLAEVGLAIVLAVWMGWEEW</sequence>
<evidence type="ECO:0000256" key="6">
    <source>
        <dbReference type="ARBA" id="ARBA00023180"/>
    </source>
</evidence>
<feature type="region of interest" description="Disordered" evidence="8">
    <location>
        <begin position="999"/>
        <end position="1063"/>
    </location>
</feature>
<dbReference type="Proteomes" id="UP001174136">
    <property type="component" value="Unassembled WGS sequence"/>
</dbReference>
<evidence type="ECO:0000256" key="5">
    <source>
        <dbReference type="ARBA" id="ARBA00023054"/>
    </source>
</evidence>
<gene>
    <name evidence="10" type="primary">MIA2</name>
    <name evidence="10" type="ORF">N1851_006712</name>
</gene>
<evidence type="ECO:0000256" key="1">
    <source>
        <dbReference type="ARBA" id="ARBA00004389"/>
    </source>
</evidence>
<dbReference type="GO" id="GO:0006888">
    <property type="term" value="P:endoplasmic reticulum to Golgi vesicle-mediated transport"/>
    <property type="evidence" value="ECO:0007669"/>
    <property type="project" value="TreeGrafter"/>
</dbReference>
<feature type="compositionally biased region" description="Basic and acidic residues" evidence="8">
    <location>
        <begin position="365"/>
        <end position="384"/>
    </location>
</feature>
<evidence type="ECO:0000256" key="7">
    <source>
        <dbReference type="PROSITE-ProRule" id="PRU00192"/>
    </source>
</evidence>
<feature type="domain" description="SH3" evidence="9">
    <location>
        <begin position="41"/>
        <end position="103"/>
    </location>
</feature>
<feature type="region of interest" description="Disordered" evidence="8">
    <location>
        <begin position="177"/>
        <end position="282"/>
    </location>
</feature>
<dbReference type="GO" id="GO:0070971">
    <property type="term" value="C:endoplasmic reticulum exit site"/>
    <property type="evidence" value="ECO:0007669"/>
    <property type="project" value="TreeGrafter"/>
</dbReference>
<reference evidence="10" key="1">
    <citation type="journal article" date="2023" name="Front. Mar. Sci.">
        <title>A new Merluccius polli reference genome to investigate the effects of global change in West African waters.</title>
        <authorList>
            <person name="Mateo J.L."/>
            <person name="Blanco-Fernandez C."/>
            <person name="Garcia-Vazquez E."/>
            <person name="Machado-Schiaffino G."/>
        </authorList>
    </citation>
    <scope>NUCLEOTIDE SEQUENCE</scope>
    <source>
        <strain evidence="10">C29</strain>
        <tissue evidence="10">Fin</tissue>
    </source>
</reference>
<feature type="compositionally biased region" description="Polar residues" evidence="8">
    <location>
        <begin position="605"/>
        <end position="615"/>
    </location>
</feature>
<dbReference type="Gene3D" id="2.30.30.40">
    <property type="entry name" value="SH3 Domains"/>
    <property type="match status" value="1"/>
</dbReference>
<evidence type="ECO:0000256" key="8">
    <source>
        <dbReference type="SAM" id="MobiDB-lite"/>
    </source>
</evidence>
<feature type="region of interest" description="Disordered" evidence="8">
    <location>
        <begin position="130"/>
        <end position="164"/>
    </location>
</feature>
<feature type="region of interest" description="Disordered" evidence="8">
    <location>
        <begin position="748"/>
        <end position="791"/>
    </location>
</feature>
<feature type="compositionally biased region" description="Basic and acidic residues" evidence="8">
    <location>
        <begin position="999"/>
        <end position="1038"/>
    </location>
</feature>
<dbReference type="InterPro" id="IPR001452">
    <property type="entry name" value="SH3_domain"/>
</dbReference>
<feature type="region of interest" description="Disordered" evidence="8">
    <location>
        <begin position="452"/>
        <end position="472"/>
    </location>
</feature>
<dbReference type="PROSITE" id="PS50002">
    <property type="entry name" value="SH3"/>
    <property type="match status" value="1"/>
</dbReference>
<dbReference type="GO" id="GO:0009306">
    <property type="term" value="P:protein secretion"/>
    <property type="evidence" value="ECO:0007669"/>
    <property type="project" value="TreeGrafter"/>
</dbReference>
<dbReference type="PANTHER" id="PTHR23158:SF33">
    <property type="entry name" value="TRANSPORT AND GOLGI ORGANIZATION PROTEIN 1"/>
    <property type="match status" value="1"/>
</dbReference>
<feature type="region of interest" description="Disordered" evidence="8">
    <location>
        <begin position="545"/>
        <end position="615"/>
    </location>
</feature>
<feature type="compositionally biased region" description="Polar residues" evidence="8">
    <location>
        <begin position="1480"/>
        <end position="1494"/>
    </location>
</feature>
<feature type="compositionally biased region" description="Basic and acidic residues" evidence="8">
    <location>
        <begin position="264"/>
        <end position="277"/>
    </location>
</feature>
<evidence type="ECO:0000313" key="11">
    <source>
        <dbReference type="Proteomes" id="UP001174136"/>
    </source>
</evidence>
<dbReference type="GO" id="GO:0005789">
    <property type="term" value="C:endoplasmic reticulum membrane"/>
    <property type="evidence" value="ECO:0007669"/>
    <property type="project" value="UniProtKB-SubCell"/>
</dbReference>
<keyword evidence="5" id="KW-0175">Coiled coil</keyword>
<feature type="compositionally biased region" description="Low complexity" evidence="8">
    <location>
        <begin position="753"/>
        <end position="762"/>
    </location>
</feature>
<comment type="caution">
    <text evidence="10">The sequence shown here is derived from an EMBL/GenBank/DDBJ whole genome shotgun (WGS) entry which is preliminary data.</text>
</comment>
<organism evidence="10 11">
    <name type="scientific">Merluccius polli</name>
    <name type="common">Benguela hake</name>
    <name type="synonym">Merluccius cadenati</name>
    <dbReference type="NCBI Taxonomy" id="89951"/>
    <lineage>
        <taxon>Eukaryota</taxon>
        <taxon>Metazoa</taxon>
        <taxon>Chordata</taxon>
        <taxon>Craniata</taxon>
        <taxon>Vertebrata</taxon>
        <taxon>Euteleostomi</taxon>
        <taxon>Actinopterygii</taxon>
        <taxon>Neopterygii</taxon>
        <taxon>Teleostei</taxon>
        <taxon>Neoteleostei</taxon>
        <taxon>Acanthomorphata</taxon>
        <taxon>Zeiogadaria</taxon>
        <taxon>Gadariae</taxon>
        <taxon>Gadiformes</taxon>
        <taxon>Gadoidei</taxon>
        <taxon>Merlucciidae</taxon>
        <taxon>Merluccius</taxon>
    </lineage>
</organism>
<keyword evidence="3" id="KW-0732">Signal</keyword>
<evidence type="ECO:0000256" key="3">
    <source>
        <dbReference type="ARBA" id="ARBA00022729"/>
    </source>
</evidence>
<feature type="compositionally biased region" description="Acidic residues" evidence="8">
    <location>
        <begin position="231"/>
        <end position="242"/>
    </location>
</feature>
<name>A0AA47P958_MERPO</name>
<dbReference type="Pfam" id="PF07653">
    <property type="entry name" value="SH3_2"/>
    <property type="match status" value="1"/>
</dbReference>
<dbReference type="GO" id="GO:0035459">
    <property type="term" value="P:vesicle cargo loading"/>
    <property type="evidence" value="ECO:0007669"/>
    <property type="project" value="TreeGrafter"/>
</dbReference>
<feature type="compositionally biased region" description="Basic and acidic residues" evidence="8">
    <location>
        <begin position="1104"/>
        <end position="1115"/>
    </location>
</feature>
<proteinExistence type="predicted"/>
<accession>A0AA47P958</accession>
<dbReference type="SUPFAM" id="SSF50044">
    <property type="entry name" value="SH3-domain"/>
    <property type="match status" value="1"/>
</dbReference>
<dbReference type="SMART" id="SM00326">
    <property type="entry name" value="SH3"/>
    <property type="match status" value="1"/>
</dbReference>
<comment type="subcellular location">
    <subcellularLocation>
        <location evidence="1">Endoplasmic reticulum membrane</location>
        <topology evidence="1">Single-pass membrane protein</topology>
    </subcellularLocation>
</comment>
<protein>
    <submittedName>
        <fullName evidence="10">Melanoma inhibitory activity protein 2</fullName>
    </submittedName>
</protein>
<keyword evidence="2 7" id="KW-0728">SH3 domain</keyword>
<feature type="region of interest" description="Disordered" evidence="8">
    <location>
        <begin position="365"/>
        <end position="388"/>
    </location>
</feature>
<feature type="compositionally biased region" description="Acidic residues" evidence="8">
    <location>
        <begin position="887"/>
        <end position="899"/>
    </location>
</feature>
<feature type="region of interest" description="Disordered" evidence="8">
    <location>
        <begin position="1466"/>
        <end position="1520"/>
    </location>
</feature>
<feature type="compositionally biased region" description="Polar residues" evidence="8">
    <location>
        <begin position="1501"/>
        <end position="1515"/>
    </location>
</feature>
<feature type="compositionally biased region" description="Polar residues" evidence="8">
    <location>
        <begin position="576"/>
        <end position="587"/>
    </location>
</feature>
<feature type="compositionally biased region" description="Basic and acidic residues" evidence="8">
    <location>
        <begin position="1171"/>
        <end position="1180"/>
    </location>
</feature>
<dbReference type="EMBL" id="JAOPHQ010001151">
    <property type="protein sequence ID" value="KAK0151908.1"/>
    <property type="molecule type" value="Genomic_DNA"/>
</dbReference>
<feature type="compositionally biased region" description="Polar residues" evidence="8">
    <location>
        <begin position="771"/>
        <end position="782"/>
    </location>
</feature>
<feature type="region of interest" description="Disordered" evidence="8">
    <location>
        <begin position="1081"/>
        <end position="1184"/>
    </location>
</feature>
<feature type="compositionally biased region" description="Polar residues" evidence="8">
    <location>
        <begin position="1157"/>
        <end position="1169"/>
    </location>
</feature>